<dbReference type="Proteomes" id="UP000515135">
    <property type="component" value="Unplaced"/>
</dbReference>
<evidence type="ECO:0000313" key="2">
    <source>
        <dbReference type="RefSeq" id="XP_019633353.1"/>
    </source>
</evidence>
<organism evidence="1 2">
    <name type="scientific">Branchiostoma belcheri</name>
    <name type="common">Amphioxus</name>
    <dbReference type="NCBI Taxonomy" id="7741"/>
    <lineage>
        <taxon>Eukaryota</taxon>
        <taxon>Metazoa</taxon>
        <taxon>Chordata</taxon>
        <taxon>Cephalochordata</taxon>
        <taxon>Leptocardii</taxon>
        <taxon>Amphioxiformes</taxon>
        <taxon>Branchiostomatidae</taxon>
        <taxon>Branchiostoma</taxon>
    </lineage>
</organism>
<keyword evidence="1" id="KW-1185">Reference proteome</keyword>
<protein>
    <submittedName>
        <fullName evidence="2">Uncharacterized protein LOC109476775</fullName>
    </submittedName>
</protein>
<proteinExistence type="predicted"/>
<gene>
    <name evidence="2" type="primary">LOC109476775</name>
</gene>
<dbReference type="RefSeq" id="XP_019633353.1">
    <property type="nucleotide sequence ID" value="XM_019777794.1"/>
</dbReference>
<evidence type="ECO:0000313" key="1">
    <source>
        <dbReference type="Proteomes" id="UP000515135"/>
    </source>
</evidence>
<dbReference type="KEGG" id="bbel:109476775"/>
<name>A0A6P4Z9K8_BRABE</name>
<dbReference type="AlphaFoldDB" id="A0A6P4Z9K8"/>
<reference evidence="2" key="1">
    <citation type="submission" date="2025-08" db="UniProtKB">
        <authorList>
            <consortium name="RefSeq"/>
        </authorList>
    </citation>
    <scope>IDENTIFICATION</scope>
    <source>
        <tissue evidence="2">Gonad</tissue>
    </source>
</reference>
<sequence>MLLSWWEKAAQLMEVPQVGLEKAVQVIIIVTKESRDTLLKPTGTLLKQPTGTLLKPTGTLLKPTGTLLNPTGTLLKPTGTLLKPTGTLLKPTGTLLKPTVTLLKTTGTLLKTTGTLLKPPDTQYNQLLSRLDTQHKGSTGRRQVKHHRTGTWREFAMSTGALSRPEANLVAWLTVLASAFLQKVQSSIVMKVTTPTGLVMQDCPTIRM</sequence>
<dbReference type="GeneID" id="109476775"/>
<accession>A0A6P4Z9K8</accession>
<dbReference type="OrthoDB" id="10531963at2759"/>